<dbReference type="RefSeq" id="WP_089323714.1">
    <property type="nucleotide sequence ID" value="NZ_FZOB01000017.1"/>
</dbReference>
<keyword evidence="7" id="KW-0436">Ligase</keyword>
<dbReference type="OrthoDB" id="12104at2"/>
<feature type="transmembrane region" description="Helical" evidence="5">
    <location>
        <begin position="165"/>
        <end position="183"/>
    </location>
</feature>
<dbReference type="PANTHER" id="PTHR37422">
    <property type="entry name" value="TEICHURONIC ACID BIOSYNTHESIS PROTEIN TUAE"/>
    <property type="match status" value="1"/>
</dbReference>
<dbReference type="InterPro" id="IPR051533">
    <property type="entry name" value="WaaL-like"/>
</dbReference>
<proteinExistence type="predicted"/>
<comment type="subcellular location">
    <subcellularLocation>
        <location evidence="1">Membrane</location>
        <topology evidence="1">Multi-pass membrane protein</topology>
    </subcellularLocation>
</comment>
<name>A0A239AB95_9BACT</name>
<evidence type="ECO:0000256" key="2">
    <source>
        <dbReference type="ARBA" id="ARBA00022692"/>
    </source>
</evidence>
<keyword evidence="8" id="KW-1185">Reference proteome</keyword>
<dbReference type="InterPro" id="IPR007016">
    <property type="entry name" value="O-antigen_ligase-rel_domated"/>
</dbReference>
<evidence type="ECO:0000256" key="4">
    <source>
        <dbReference type="ARBA" id="ARBA00023136"/>
    </source>
</evidence>
<dbReference type="EMBL" id="FZOB01000017">
    <property type="protein sequence ID" value="SNR92328.1"/>
    <property type="molecule type" value="Genomic_DNA"/>
</dbReference>
<accession>A0A239AB95</accession>
<keyword evidence="3 5" id="KW-1133">Transmembrane helix</keyword>
<feature type="transmembrane region" description="Helical" evidence="5">
    <location>
        <begin position="209"/>
        <end position="225"/>
    </location>
</feature>
<keyword evidence="2 5" id="KW-0812">Transmembrane</keyword>
<feature type="transmembrane region" description="Helical" evidence="5">
    <location>
        <begin position="188"/>
        <end position="203"/>
    </location>
</feature>
<dbReference type="PANTHER" id="PTHR37422:SF13">
    <property type="entry name" value="LIPOPOLYSACCHARIDE BIOSYNTHESIS PROTEIN PA4999-RELATED"/>
    <property type="match status" value="1"/>
</dbReference>
<reference evidence="8" key="1">
    <citation type="submission" date="2017-06" db="EMBL/GenBank/DDBJ databases">
        <authorList>
            <person name="Varghese N."/>
            <person name="Submissions S."/>
        </authorList>
    </citation>
    <scope>NUCLEOTIDE SEQUENCE [LARGE SCALE GENOMIC DNA]</scope>
    <source>
        <strain evidence="8">DSM 15668</strain>
    </source>
</reference>
<protein>
    <submittedName>
        <fullName evidence="7">O-Antigen ligase</fullName>
    </submittedName>
</protein>
<feature type="transmembrane region" description="Helical" evidence="5">
    <location>
        <begin position="37"/>
        <end position="57"/>
    </location>
</feature>
<evidence type="ECO:0000313" key="7">
    <source>
        <dbReference type="EMBL" id="SNR92328.1"/>
    </source>
</evidence>
<feature type="domain" description="O-antigen ligase-related" evidence="6">
    <location>
        <begin position="194"/>
        <end position="283"/>
    </location>
</feature>
<evidence type="ECO:0000256" key="5">
    <source>
        <dbReference type="SAM" id="Phobius"/>
    </source>
</evidence>
<organism evidence="7 8">
    <name type="scientific">Desulfurobacterium atlanticum</name>
    <dbReference type="NCBI Taxonomy" id="240169"/>
    <lineage>
        <taxon>Bacteria</taxon>
        <taxon>Pseudomonadati</taxon>
        <taxon>Aquificota</taxon>
        <taxon>Aquificia</taxon>
        <taxon>Desulfurobacteriales</taxon>
        <taxon>Desulfurobacteriaceae</taxon>
        <taxon>Desulfurobacterium</taxon>
    </lineage>
</organism>
<dbReference type="AlphaFoldDB" id="A0A239AB95"/>
<feature type="transmembrane region" description="Helical" evidence="5">
    <location>
        <begin position="398"/>
        <end position="415"/>
    </location>
</feature>
<dbReference type="GO" id="GO:0016874">
    <property type="term" value="F:ligase activity"/>
    <property type="evidence" value="ECO:0007669"/>
    <property type="project" value="UniProtKB-KW"/>
</dbReference>
<evidence type="ECO:0000256" key="3">
    <source>
        <dbReference type="ARBA" id="ARBA00022989"/>
    </source>
</evidence>
<gene>
    <name evidence="7" type="ORF">SAMN06265340_11722</name>
</gene>
<feature type="transmembrane region" description="Helical" evidence="5">
    <location>
        <begin position="230"/>
        <end position="250"/>
    </location>
</feature>
<evidence type="ECO:0000259" key="6">
    <source>
        <dbReference type="Pfam" id="PF04932"/>
    </source>
</evidence>
<feature type="transmembrane region" description="Helical" evidence="5">
    <location>
        <begin position="12"/>
        <end position="31"/>
    </location>
</feature>
<evidence type="ECO:0000256" key="1">
    <source>
        <dbReference type="ARBA" id="ARBA00004141"/>
    </source>
</evidence>
<evidence type="ECO:0000313" key="8">
    <source>
        <dbReference type="Proteomes" id="UP000198405"/>
    </source>
</evidence>
<feature type="transmembrane region" description="Helical" evidence="5">
    <location>
        <begin position="344"/>
        <end position="367"/>
    </location>
</feature>
<keyword evidence="4 5" id="KW-0472">Membrane</keyword>
<sequence>MPEVKKLLEKAGSSLLTLSVYLLALTIPVSIAGDNIAIGLGILGFLLLFVSGSRICFPNVKPLGLFLIPEAFGVLLSKNVLKAWQETSWNTNLVPFFLVYDRLKRGLSLEMLMKLLSFSSVVSVLVLLFEAFTHRSWKSVSLERIFSVKFYMVPVRPVGFFDHPLTAAGVLILLFFLFLGLFFKEKNKLYLITTISLFFGVLLTQSRSYWIGVTIGLILFFSFIFRKKSFIYLPIFFTLVAGLVFSVPSFKNRLKSITDTRHNMSNVIRLIIWRSHLRAFDEKFSLKEKIFGAPVVGNDYCCEYIPESYEAILKKKPPKVENLCDRNFFHCLSHSIYVRYLTDYGVLGVLGYVSFMAYLVVVNLVSFRRFLDPVFAAFSTMYLGFAVAGFFENNFTDSEVKICFMFILGINFYLLSQVKNSTKRGVS</sequence>
<dbReference type="GO" id="GO:0016020">
    <property type="term" value="C:membrane"/>
    <property type="evidence" value="ECO:0007669"/>
    <property type="project" value="UniProtKB-SubCell"/>
</dbReference>
<dbReference type="Proteomes" id="UP000198405">
    <property type="component" value="Unassembled WGS sequence"/>
</dbReference>
<feature type="transmembrane region" description="Helical" evidence="5">
    <location>
        <begin position="374"/>
        <end position="392"/>
    </location>
</feature>
<feature type="transmembrane region" description="Helical" evidence="5">
    <location>
        <begin position="112"/>
        <end position="132"/>
    </location>
</feature>
<dbReference type="Pfam" id="PF04932">
    <property type="entry name" value="Wzy_C"/>
    <property type="match status" value="1"/>
</dbReference>